<dbReference type="InterPro" id="IPR051540">
    <property type="entry name" value="S-2-haloacid_dehalogenase"/>
</dbReference>
<gene>
    <name evidence="2" type="ORF">GA0070616_0569</name>
</gene>
<evidence type="ECO:0000313" key="2">
    <source>
        <dbReference type="EMBL" id="SCL14884.1"/>
    </source>
</evidence>
<keyword evidence="3" id="KW-1185">Reference proteome</keyword>
<proteinExistence type="predicted"/>
<dbReference type="Pfam" id="PF00702">
    <property type="entry name" value="Hydrolase"/>
    <property type="match status" value="1"/>
</dbReference>
<dbReference type="STRING" id="145857.GA0070616_0569"/>
<dbReference type="AlphaFoldDB" id="A0A1C6RCJ6"/>
<dbReference type="PANTHER" id="PTHR43316:SF8">
    <property type="entry name" value="HAD FAMILY HYDROLASE"/>
    <property type="match status" value="1"/>
</dbReference>
<evidence type="ECO:0000256" key="1">
    <source>
        <dbReference type="ARBA" id="ARBA00022801"/>
    </source>
</evidence>
<dbReference type="Gene3D" id="3.40.50.1000">
    <property type="entry name" value="HAD superfamily/HAD-like"/>
    <property type="match status" value="1"/>
</dbReference>
<sequence length="245" mass="27729">MIESANVYSRGKPEVMRRSPGLTLVFDADDTLWENNVLFENVIDAFIEWLSHPTLDRVEVRALLDEIERANAVTHGFGSAMFLRSLHACFERLRERPGTPEERRQIEELARALVDREVELIPGVADTLGELVSRHDLHVFTKGNLAEQQQKYDASGLARFFSGVHIVDDKRTADYRALLDRLGLDPAATWMIGNSPKSDIHPARQVGMGAVLIPNENTWVLEHQELDPDPGVLTLTRFPELLDHF</sequence>
<protein>
    <submittedName>
        <fullName evidence="2">Putative hydrolase of the HAD superfamily</fullName>
    </submittedName>
</protein>
<name>A0A1C6RCJ6_9ACTN</name>
<reference evidence="2 3" key="1">
    <citation type="submission" date="2016-06" db="EMBL/GenBank/DDBJ databases">
        <authorList>
            <person name="Kjaerup R.B."/>
            <person name="Dalgaard T.S."/>
            <person name="Juul-Madsen H.R."/>
        </authorList>
    </citation>
    <scope>NUCLEOTIDE SEQUENCE [LARGE SCALE GENOMIC DNA]</scope>
    <source>
        <strain evidence="2 3">DSM 43818</strain>
    </source>
</reference>
<dbReference type="InterPro" id="IPR023198">
    <property type="entry name" value="PGP-like_dom2"/>
</dbReference>
<dbReference type="GO" id="GO:0016787">
    <property type="term" value="F:hydrolase activity"/>
    <property type="evidence" value="ECO:0007669"/>
    <property type="project" value="UniProtKB-KW"/>
</dbReference>
<dbReference type="PANTHER" id="PTHR43316">
    <property type="entry name" value="HYDROLASE, HALOACID DELAHOGENASE-RELATED"/>
    <property type="match status" value="1"/>
</dbReference>
<dbReference type="InterPro" id="IPR036412">
    <property type="entry name" value="HAD-like_sf"/>
</dbReference>
<accession>A0A1C6RCJ6</accession>
<dbReference type="SUPFAM" id="SSF56784">
    <property type="entry name" value="HAD-like"/>
    <property type="match status" value="1"/>
</dbReference>
<dbReference type="Proteomes" id="UP000199699">
    <property type="component" value="Unassembled WGS sequence"/>
</dbReference>
<dbReference type="InterPro" id="IPR023214">
    <property type="entry name" value="HAD_sf"/>
</dbReference>
<dbReference type="Gene3D" id="1.10.150.240">
    <property type="entry name" value="Putative phosphatase, domain 2"/>
    <property type="match status" value="1"/>
</dbReference>
<dbReference type="EMBL" id="FMHT01000003">
    <property type="protein sequence ID" value="SCL14884.1"/>
    <property type="molecule type" value="Genomic_DNA"/>
</dbReference>
<evidence type="ECO:0000313" key="3">
    <source>
        <dbReference type="Proteomes" id="UP000199699"/>
    </source>
</evidence>
<organism evidence="2 3">
    <name type="scientific">Micromonospora nigra</name>
    <dbReference type="NCBI Taxonomy" id="145857"/>
    <lineage>
        <taxon>Bacteria</taxon>
        <taxon>Bacillati</taxon>
        <taxon>Actinomycetota</taxon>
        <taxon>Actinomycetes</taxon>
        <taxon>Micromonosporales</taxon>
        <taxon>Micromonosporaceae</taxon>
        <taxon>Micromonospora</taxon>
    </lineage>
</organism>
<keyword evidence="1 2" id="KW-0378">Hydrolase</keyword>